<name>A0A0B7AGP5_9EUPU</name>
<proteinExistence type="predicted"/>
<evidence type="ECO:0000313" key="1">
    <source>
        <dbReference type="EMBL" id="CEK80184.1"/>
    </source>
</evidence>
<gene>
    <name evidence="1" type="primary">ORF119502</name>
</gene>
<feature type="non-terminal residue" evidence="1">
    <location>
        <position position="1"/>
    </location>
</feature>
<organism evidence="1">
    <name type="scientific">Arion vulgaris</name>
    <dbReference type="NCBI Taxonomy" id="1028688"/>
    <lineage>
        <taxon>Eukaryota</taxon>
        <taxon>Metazoa</taxon>
        <taxon>Spiralia</taxon>
        <taxon>Lophotrochozoa</taxon>
        <taxon>Mollusca</taxon>
        <taxon>Gastropoda</taxon>
        <taxon>Heterobranchia</taxon>
        <taxon>Euthyneura</taxon>
        <taxon>Panpulmonata</taxon>
        <taxon>Eupulmonata</taxon>
        <taxon>Stylommatophora</taxon>
        <taxon>Helicina</taxon>
        <taxon>Arionoidea</taxon>
        <taxon>Arionidae</taxon>
        <taxon>Arion</taxon>
    </lineage>
</organism>
<reference evidence="1" key="1">
    <citation type="submission" date="2014-12" db="EMBL/GenBank/DDBJ databases">
        <title>Insight into the proteome of Arion vulgaris.</title>
        <authorList>
            <person name="Aradska J."/>
            <person name="Bulat T."/>
            <person name="Smidak R."/>
            <person name="Sarate P."/>
            <person name="Gangsoo J."/>
            <person name="Sialana F."/>
            <person name="Bilban M."/>
            <person name="Lubec G."/>
        </authorList>
    </citation>
    <scope>NUCLEOTIDE SEQUENCE</scope>
    <source>
        <tissue evidence="1">Skin</tissue>
    </source>
</reference>
<accession>A0A0B7AGP5</accession>
<dbReference type="AlphaFoldDB" id="A0A0B7AGP5"/>
<protein>
    <submittedName>
        <fullName evidence="1">Uncharacterized protein</fullName>
    </submittedName>
</protein>
<dbReference type="EMBL" id="HACG01033319">
    <property type="protein sequence ID" value="CEK80184.1"/>
    <property type="molecule type" value="Transcribed_RNA"/>
</dbReference>
<sequence length="51" mass="5350">DMPLAESIAQSTDSLDLATILGISRKSAPVNRTARSGLKLTSFGTQGNEMV</sequence>